<keyword evidence="2" id="KW-0472">Membrane</keyword>
<keyword evidence="2" id="KW-1133">Transmembrane helix</keyword>
<evidence type="ECO:0000313" key="4">
    <source>
        <dbReference type="Proteomes" id="UP000677803"/>
    </source>
</evidence>
<comment type="caution">
    <text evidence="3">The sequence shown here is derived from an EMBL/GenBank/DDBJ whole genome shotgun (WGS) entry which is preliminary data.</text>
</comment>
<proteinExistence type="predicted"/>
<feature type="region of interest" description="Disordered" evidence="1">
    <location>
        <begin position="99"/>
        <end position="118"/>
    </location>
</feature>
<dbReference type="EMBL" id="CAJRST010017779">
    <property type="protein sequence ID" value="CAG5947028.1"/>
    <property type="molecule type" value="Genomic_DNA"/>
</dbReference>
<feature type="transmembrane region" description="Helical" evidence="2">
    <location>
        <begin position="267"/>
        <end position="287"/>
    </location>
</feature>
<evidence type="ECO:0000313" key="3">
    <source>
        <dbReference type="EMBL" id="CAG5947028.1"/>
    </source>
</evidence>
<keyword evidence="4" id="KW-1185">Reference proteome</keyword>
<accession>A0A8S4BB37</accession>
<keyword evidence="2" id="KW-0812">Transmembrane</keyword>
<feature type="compositionally biased region" description="Basic and acidic residues" evidence="1">
    <location>
        <begin position="101"/>
        <end position="110"/>
    </location>
</feature>
<feature type="transmembrane region" description="Helical" evidence="2">
    <location>
        <begin position="241"/>
        <end position="260"/>
    </location>
</feature>
<evidence type="ECO:0000256" key="2">
    <source>
        <dbReference type="SAM" id="Phobius"/>
    </source>
</evidence>
<organism evidence="3 4">
    <name type="scientific">Menidia menidia</name>
    <name type="common">Atlantic silverside</name>
    <dbReference type="NCBI Taxonomy" id="238744"/>
    <lineage>
        <taxon>Eukaryota</taxon>
        <taxon>Metazoa</taxon>
        <taxon>Chordata</taxon>
        <taxon>Craniata</taxon>
        <taxon>Vertebrata</taxon>
        <taxon>Euteleostomi</taxon>
        <taxon>Actinopterygii</taxon>
        <taxon>Neopterygii</taxon>
        <taxon>Teleostei</taxon>
        <taxon>Neoteleostei</taxon>
        <taxon>Acanthomorphata</taxon>
        <taxon>Ovalentaria</taxon>
        <taxon>Atherinomorphae</taxon>
        <taxon>Atheriniformes</taxon>
        <taxon>Atherinopsidae</taxon>
        <taxon>Menidiinae</taxon>
        <taxon>Menidia</taxon>
    </lineage>
</organism>
<protein>
    <submittedName>
        <fullName evidence="3">(Atlantic silverside) hypothetical protein</fullName>
    </submittedName>
</protein>
<gene>
    <name evidence="3" type="ORF">MMEN_LOCUS14180</name>
</gene>
<evidence type="ECO:0000256" key="1">
    <source>
        <dbReference type="SAM" id="MobiDB-lite"/>
    </source>
</evidence>
<sequence length="342" mass="37345">MNHCASSGRSGVLRRAQSSPHGVGFAHEVVVQDVVGIVVVKVFIQSGDDVGVHVQPGSCGKPGEKNVTQMGAALFRSPSSSSNSEANTDEGRWIPAACSSKQREASDPGHRHSVLGRGARNDKLTGGGRLLQVLQVVVIVVEENPKLPLLIEPRLGFHLAIRNNSISKNFGGYFQLLWRRSKCAAENLHLYGGKQDMLRCFLICGQRVLLTSVDDSHYGEMPTELYKEYDLTQGSQEVSCFLLSTIGLAVAVIAVIRVIVMIAGVVAIVRVVVILLPVMTVGIFALLEMSQITADIHLSHLLQQQWPSFHSLLHLFDFLLVFLPPLNVLFPVETDQLWASVK</sequence>
<dbReference type="Proteomes" id="UP000677803">
    <property type="component" value="Unassembled WGS sequence"/>
</dbReference>
<name>A0A8S4BB37_9TELE</name>
<reference evidence="3" key="1">
    <citation type="submission" date="2021-05" db="EMBL/GenBank/DDBJ databases">
        <authorList>
            <person name="Tigano A."/>
        </authorList>
    </citation>
    <scope>NUCLEOTIDE SEQUENCE</scope>
</reference>
<dbReference type="AlphaFoldDB" id="A0A8S4BB37"/>
<feature type="transmembrane region" description="Helical" evidence="2">
    <location>
        <begin position="307"/>
        <end position="330"/>
    </location>
</feature>